<feature type="signal peptide" evidence="2">
    <location>
        <begin position="1"/>
        <end position="28"/>
    </location>
</feature>
<name>A0A6A5U0L2_9PLEO</name>
<evidence type="ECO:0000313" key="4">
    <source>
        <dbReference type="Proteomes" id="UP000800035"/>
    </source>
</evidence>
<sequence length="362" mass="39750">MLVTTFLQRALAVAPSLSLALLITAVSAQQPNGMTPPPTPYDNLPPTITPLTYFGERPSFSPDGNTIVFMCDAYTHSLTTHKTTLLTRTPHPGYLRVQYLPNGDFFLIGPKALDPFSPDLPHAREAEQEMWIIPVKTYPAGPQDLGRRRHLAALGRSAATNTTTIAWANSHGNYLDLIAENDTIIYTAEIAYLPPDSSSTNANTTTAPRPTLQNKKKVLHTTTTTTTVTSSSSSPQDQSLNLSNITTCNGRAEPQDFFFSQADTPYLTYSCYTLHPSYAYTLSDVYSLNLLTGASTLLRRVDGEYNEVEGIFPDEKSTLVKSTREQLGESRIIDLWKMSLDVESGNMGGREGGEGVVYERRG</sequence>
<feature type="region of interest" description="Disordered" evidence="1">
    <location>
        <begin position="197"/>
        <end position="240"/>
    </location>
</feature>
<feature type="chain" id="PRO_5025495912" evidence="2">
    <location>
        <begin position="29"/>
        <end position="362"/>
    </location>
</feature>
<reference evidence="3" key="1">
    <citation type="journal article" date="2020" name="Stud. Mycol.">
        <title>101 Dothideomycetes genomes: a test case for predicting lifestyles and emergence of pathogens.</title>
        <authorList>
            <person name="Haridas S."/>
            <person name="Albert R."/>
            <person name="Binder M."/>
            <person name="Bloem J."/>
            <person name="Labutti K."/>
            <person name="Salamov A."/>
            <person name="Andreopoulos B."/>
            <person name="Baker S."/>
            <person name="Barry K."/>
            <person name="Bills G."/>
            <person name="Bluhm B."/>
            <person name="Cannon C."/>
            <person name="Castanera R."/>
            <person name="Culley D."/>
            <person name="Daum C."/>
            <person name="Ezra D."/>
            <person name="Gonzalez J."/>
            <person name="Henrissat B."/>
            <person name="Kuo A."/>
            <person name="Liang C."/>
            <person name="Lipzen A."/>
            <person name="Lutzoni F."/>
            <person name="Magnuson J."/>
            <person name="Mondo S."/>
            <person name="Nolan M."/>
            <person name="Ohm R."/>
            <person name="Pangilinan J."/>
            <person name="Park H.-J."/>
            <person name="Ramirez L."/>
            <person name="Alfaro M."/>
            <person name="Sun H."/>
            <person name="Tritt A."/>
            <person name="Yoshinaga Y."/>
            <person name="Zwiers L.-H."/>
            <person name="Turgeon B."/>
            <person name="Goodwin S."/>
            <person name="Spatafora J."/>
            <person name="Crous P."/>
            <person name="Grigoriev I."/>
        </authorList>
    </citation>
    <scope>NUCLEOTIDE SEQUENCE</scope>
    <source>
        <strain evidence="3">CBS 675.92</strain>
    </source>
</reference>
<evidence type="ECO:0000256" key="2">
    <source>
        <dbReference type="SAM" id="SignalP"/>
    </source>
</evidence>
<protein>
    <submittedName>
        <fullName evidence="3">Uncharacterized protein</fullName>
    </submittedName>
</protein>
<dbReference type="Proteomes" id="UP000800035">
    <property type="component" value="Unassembled WGS sequence"/>
</dbReference>
<accession>A0A6A5U0L2</accession>
<dbReference type="SUPFAM" id="SSF82171">
    <property type="entry name" value="DPP6 N-terminal domain-like"/>
    <property type="match status" value="1"/>
</dbReference>
<organism evidence="3 4">
    <name type="scientific">Byssothecium circinans</name>
    <dbReference type="NCBI Taxonomy" id="147558"/>
    <lineage>
        <taxon>Eukaryota</taxon>
        <taxon>Fungi</taxon>
        <taxon>Dikarya</taxon>
        <taxon>Ascomycota</taxon>
        <taxon>Pezizomycotina</taxon>
        <taxon>Dothideomycetes</taxon>
        <taxon>Pleosporomycetidae</taxon>
        <taxon>Pleosporales</taxon>
        <taxon>Massarineae</taxon>
        <taxon>Massarinaceae</taxon>
        <taxon>Byssothecium</taxon>
    </lineage>
</organism>
<evidence type="ECO:0000313" key="3">
    <source>
        <dbReference type="EMBL" id="KAF1956536.1"/>
    </source>
</evidence>
<dbReference type="OrthoDB" id="5405081at2759"/>
<feature type="compositionally biased region" description="Low complexity" evidence="1">
    <location>
        <begin position="197"/>
        <end position="207"/>
    </location>
</feature>
<keyword evidence="2" id="KW-0732">Signal</keyword>
<keyword evidence="4" id="KW-1185">Reference proteome</keyword>
<proteinExistence type="predicted"/>
<dbReference type="AlphaFoldDB" id="A0A6A5U0L2"/>
<dbReference type="EMBL" id="ML976991">
    <property type="protein sequence ID" value="KAF1956536.1"/>
    <property type="molecule type" value="Genomic_DNA"/>
</dbReference>
<gene>
    <name evidence="3" type="ORF">CC80DRAFT_593280</name>
</gene>
<feature type="compositionally biased region" description="Low complexity" evidence="1">
    <location>
        <begin position="221"/>
        <end position="234"/>
    </location>
</feature>
<evidence type="ECO:0000256" key="1">
    <source>
        <dbReference type="SAM" id="MobiDB-lite"/>
    </source>
</evidence>